<keyword evidence="5" id="KW-1185">Reference proteome</keyword>
<organism evidence="4 5">
    <name type="scientific">Patella caerulea</name>
    <name type="common">Rayed Mediterranean limpet</name>
    <dbReference type="NCBI Taxonomy" id="87958"/>
    <lineage>
        <taxon>Eukaryota</taxon>
        <taxon>Metazoa</taxon>
        <taxon>Spiralia</taxon>
        <taxon>Lophotrochozoa</taxon>
        <taxon>Mollusca</taxon>
        <taxon>Gastropoda</taxon>
        <taxon>Patellogastropoda</taxon>
        <taxon>Patelloidea</taxon>
        <taxon>Patellidae</taxon>
        <taxon>Patella</taxon>
    </lineage>
</organism>
<dbReference type="InterPro" id="IPR032010">
    <property type="entry name" value="APD1-4_M"/>
</dbReference>
<proteinExistence type="predicted"/>
<dbReference type="Proteomes" id="UP001347796">
    <property type="component" value="Unassembled WGS sequence"/>
</dbReference>
<evidence type="ECO:0000256" key="2">
    <source>
        <dbReference type="SAM" id="Phobius"/>
    </source>
</evidence>
<accession>A0AAN8JZ40</accession>
<evidence type="ECO:0000256" key="1">
    <source>
        <dbReference type="SAM" id="MobiDB-lite"/>
    </source>
</evidence>
<feature type="transmembrane region" description="Helical" evidence="2">
    <location>
        <begin position="353"/>
        <end position="378"/>
    </location>
</feature>
<feature type="transmembrane region" description="Helical" evidence="2">
    <location>
        <begin position="117"/>
        <end position="139"/>
    </location>
</feature>
<dbReference type="PANTHER" id="PTHR39077:SF1">
    <property type="entry name" value="E3 UBIQUITIN-PROTEIN LIGASE APD1-4 MIDDLE DOMAIN-CONTAINING PROTEIN"/>
    <property type="match status" value="1"/>
</dbReference>
<dbReference type="Pfam" id="PF16041">
    <property type="entry name" value="APD1-4_M"/>
    <property type="match status" value="1"/>
</dbReference>
<keyword evidence="2" id="KW-0472">Membrane</keyword>
<sequence>MNSLKSLFKSIFSEEATQNCGCQEQNRTDGADSQGGGTDDAYCHGPSRPVNSCNVHDEDLSSTACPNSSVSTSVHISVNRRDSKSHPCDDWVCSMCTLWGYMFCFNKMTRYKRTEILWMWISVLSVFIGLGIAVGAFGVNEFETAPMDMRIIDHKYSTIFCYTLSLQSEARFRAYRFTGDLRPRTRKRPFYKAEYTKYVDSGDYLYYNFYFLAGSSVSLISCSDHLVELYVIKGQGHFDQWKTNKNCSGCYVASAPVKVNGCFLNYNNYSLSTNETDTYFFVFMNRKQSTWVTAKFGISRVFYDLAYTTQMCVNKLGCRIPVEYNTDQRIVYHMTPKTTKSTMRMSSTCEARLSIFLTIFALGPAIFGLLLSLVIYFACSDPEPERILPRRRGVNLIINRPPELLDEECTPLLWETISSDPPQYDDINISASCPERPPSYEEIDKE</sequence>
<evidence type="ECO:0000259" key="3">
    <source>
        <dbReference type="Pfam" id="PF16041"/>
    </source>
</evidence>
<keyword evidence="2" id="KW-0812">Transmembrane</keyword>
<keyword evidence="2" id="KW-1133">Transmembrane helix</keyword>
<dbReference type="AlphaFoldDB" id="A0AAN8JZ40"/>
<reference evidence="4 5" key="1">
    <citation type="submission" date="2024-01" db="EMBL/GenBank/DDBJ databases">
        <title>The genome of the rayed Mediterranean limpet Patella caerulea (Linnaeus, 1758).</title>
        <authorList>
            <person name="Anh-Thu Weber A."/>
            <person name="Halstead-Nussloch G."/>
        </authorList>
    </citation>
    <scope>NUCLEOTIDE SEQUENCE [LARGE SCALE GENOMIC DNA]</scope>
    <source>
        <strain evidence="4">AATW-2023a</strain>
        <tissue evidence="4">Whole specimen</tissue>
    </source>
</reference>
<feature type="region of interest" description="Disordered" evidence="1">
    <location>
        <begin position="423"/>
        <end position="446"/>
    </location>
</feature>
<evidence type="ECO:0000313" key="5">
    <source>
        <dbReference type="Proteomes" id="UP001347796"/>
    </source>
</evidence>
<feature type="domain" description="E3 ubiquitin-protein ligase APD1-4 middle" evidence="3">
    <location>
        <begin position="274"/>
        <end position="367"/>
    </location>
</feature>
<comment type="caution">
    <text evidence="4">The sequence shown here is derived from an EMBL/GenBank/DDBJ whole genome shotgun (WGS) entry which is preliminary data.</text>
</comment>
<dbReference type="PANTHER" id="PTHR39077">
    <property type="entry name" value="DUF4793 DOMAIN-CONTAINING PROTEIN"/>
    <property type="match status" value="1"/>
</dbReference>
<gene>
    <name evidence="4" type="ORF">SNE40_008004</name>
</gene>
<evidence type="ECO:0000313" key="4">
    <source>
        <dbReference type="EMBL" id="KAK6185860.1"/>
    </source>
</evidence>
<name>A0AAN8JZ40_PATCE</name>
<protein>
    <recommendedName>
        <fullName evidence="3">E3 ubiquitin-protein ligase APD1-4 middle domain-containing protein</fullName>
    </recommendedName>
</protein>
<dbReference type="EMBL" id="JAZGQO010000006">
    <property type="protein sequence ID" value="KAK6185860.1"/>
    <property type="molecule type" value="Genomic_DNA"/>
</dbReference>